<gene>
    <name evidence="1" type="ORF">FNYG_14607</name>
</gene>
<dbReference type="OrthoDB" id="5279713at2759"/>
<sequence length="775" mass="86997">MKVTPLDEKAAEELLVMTAARTANVNTANISESTDEAQARKRVLRELGYLPAAISVVAGILRGSLGSPQITCEMYLQRCHQARDEDLEESPTLTNYHSIWKAFEICFQHFVSDQTNNSKRAAHLAYFVASFEDASNFQDSVQLYRVATHRRDQAQNNIQNTGFKAINELKFLDHSFFRRSFDKLVSANLITGNWTKSGDDHVPYIEMHSLFKRWLRRTYPGEIYPLLRPKLWLLGFGMCRQLEHTGVETGRHSSLKSELRASIASHREHWSDNAVSNHELVVPFVLDAVSGLANSMEHLPVDTQQQPGLATYSENLRASMSEIYADLINDIDWNTIFDDFIHQLDDQVEFAVEFESRQKPNFQLKDFFLETLDASGCLPIAFKIAASDQVQLGGQIELIEELKDAILHNIRSMLSACLGSEATDAVADMCHVPHDERRSRSRSWVKRWAGDVSAIIKRGFDEAFSTVCRLGIAPRAPTPTTETAGTGLATLFAGFSTSHPRNVFFVTLRRAITTLTEELLIESDAMDILEAKSTEIRDVCENAIRRALGDRAGEVFHFEPLSSKSDHPTFFNMLWQLAWGGRVAGGLTDWVGSMVMDSISRDLKDASIEEVERFLRPHCESMALMLAEDIKNESEVSNIFDMPDNDGNPAEGNGDLGPDIHEKFSILREQTAAALQAVYAGGDQASSREVVYQALGGIFDYRRALHHDIMRRLAAPGLNDRTGLGPFFAKMFLEDCDKELGTIFSVLADEASCANMEELEALQQVERNWRIKVDN</sequence>
<proteinExistence type="predicted"/>
<dbReference type="EMBL" id="MTQA01000359">
    <property type="protein sequence ID" value="PNP60665.1"/>
    <property type="molecule type" value="Genomic_DNA"/>
</dbReference>
<keyword evidence="2" id="KW-1185">Reference proteome</keyword>
<dbReference type="Proteomes" id="UP000236664">
    <property type="component" value="Unassembled WGS sequence"/>
</dbReference>
<evidence type="ECO:0000313" key="1">
    <source>
        <dbReference type="EMBL" id="PNP60665.1"/>
    </source>
</evidence>
<evidence type="ECO:0000313" key="2">
    <source>
        <dbReference type="Proteomes" id="UP000236664"/>
    </source>
</evidence>
<accession>A0A2K0USA1</accession>
<name>A0A2K0USA1_GIBNY</name>
<reference evidence="1 2" key="1">
    <citation type="submission" date="2017-06" db="EMBL/GenBank/DDBJ databases">
        <title>Genome of Fusarium nygamai isolate CS10214.</title>
        <authorList>
            <person name="Gardiner D.M."/>
            <person name="Obanor F."/>
            <person name="Kazan K."/>
        </authorList>
    </citation>
    <scope>NUCLEOTIDE SEQUENCE [LARGE SCALE GENOMIC DNA]</scope>
    <source>
        <strain evidence="1 2">CS10214</strain>
    </source>
</reference>
<comment type="caution">
    <text evidence="1">The sequence shown here is derived from an EMBL/GenBank/DDBJ whole genome shotgun (WGS) entry which is preliminary data.</text>
</comment>
<dbReference type="AlphaFoldDB" id="A0A2K0USA1"/>
<protein>
    <submittedName>
        <fullName evidence="1">Uncharacterized protein</fullName>
    </submittedName>
</protein>
<organism evidence="1 2">
    <name type="scientific">Gibberella nygamai</name>
    <name type="common">Bean root rot disease fungus</name>
    <name type="synonym">Fusarium nygamai</name>
    <dbReference type="NCBI Taxonomy" id="42673"/>
    <lineage>
        <taxon>Eukaryota</taxon>
        <taxon>Fungi</taxon>
        <taxon>Dikarya</taxon>
        <taxon>Ascomycota</taxon>
        <taxon>Pezizomycotina</taxon>
        <taxon>Sordariomycetes</taxon>
        <taxon>Hypocreomycetidae</taxon>
        <taxon>Hypocreales</taxon>
        <taxon>Nectriaceae</taxon>
        <taxon>Fusarium</taxon>
        <taxon>Fusarium fujikuroi species complex</taxon>
    </lineage>
</organism>